<dbReference type="OrthoDB" id="9806127at2"/>
<keyword evidence="1" id="KW-0067">ATP-binding</keyword>
<proteinExistence type="predicted"/>
<dbReference type="SUPFAM" id="SSF52540">
    <property type="entry name" value="P-loop containing nucleoside triphosphate hydrolases"/>
    <property type="match status" value="1"/>
</dbReference>
<dbReference type="RefSeq" id="WP_138666987.1">
    <property type="nucleotide sequence ID" value="NZ_VCKY01000047.1"/>
</dbReference>
<protein>
    <submittedName>
        <fullName evidence="1">ATP-binding cassette domain-containing protein</fullName>
    </submittedName>
</protein>
<dbReference type="PANTHER" id="PTHR24221">
    <property type="entry name" value="ATP-BINDING CASSETTE SUB-FAMILY B"/>
    <property type="match status" value="1"/>
</dbReference>
<dbReference type="InterPro" id="IPR027417">
    <property type="entry name" value="P-loop_NTPase"/>
</dbReference>
<dbReference type="EMBL" id="VCKY01000047">
    <property type="protein sequence ID" value="TMR21135.1"/>
    <property type="molecule type" value="Genomic_DNA"/>
</dbReference>
<dbReference type="AlphaFoldDB" id="A0A5S4FKI5"/>
<organism evidence="1 2">
    <name type="scientific">Nonomuraea turkmeniaca</name>
    <dbReference type="NCBI Taxonomy" id="103838"/>
    <lineage>
        <taxon>Bacteria</taxon>
        <taxon>Bacillati</taxon>
        <taxon>Actinomycetota</taxon>
        <taxon>Actinomycetes</taxon>
        <taxon>Streptosporangiales</taxon>
        <taxon>Streptosporangiaceae</taxon>
        <taxon>Nonomuraea</taxon>
    </lineage>
</organism>
<sequence>MRAGVVTALVVPSGAGKPTPAILLPRFHDVTAGATRVGGVDVRHIGPAGLYRHIGFVLQDVQLLNGSVRDNVALAGRRLRRPGRHRRT</sequence>
<evidence type="ECO:0000313" key="1">
    <source>
        <dbReference type="EMBL" id="TMR21135.1"/>
    </source>
</evidence>
<dbReference type="InterPro" id="IPR039421">
    <property type="entry name" value="Type_1_exporter"/>
</dbReference>
<dbReference type="GO" id="GO:0005524">
    <property type="term" value="F:ATP binding"/>
    <property type="evidence" value="ECO:0007669"/>
    <property type="project" value="UniProtKB-KW"/>
</dbReference>
<name>A0A5S4FKI5_9ACTN</name>
<comment type="caution">
    <text evidence="1">The sequence shown here is derived from an EMBL/GenBank/DDBJ whole genome shotgun (WGS) entry which is preliminary data.</text>
</comment>
<reference evidence="1 2" key="1">
    <citation type="submission" date="2019-05" db="EMBL/GenBank/DDBJ databases">
        <title>Draft genome sequence of Nonomuraea turkmeniaca DSM 43926.</title>
        <authorList>
            <person name="Saricaoglu S."/>
            <person name="Isik K."/>
        </authorList>
    </citation>
    <scope>NUCLEOTIDE SEQUENCE [LARGE SCALE GENOMIC DNA]</scope>
    <source>
        <strain evidence="1 2">DSM 43926</strain>
    </source>
</reference>
<dbReference type="Proteomes" id="UP000309128">
    <property type="component" value="Unassembled WGS sequence"/>
</dbReference>
<keyword evidence="1" id="KW-0547">Nucleotide-binding</keyword>
<dbReference type="GO" id="GO:0042626">
    <property type="term" value="F:ATPase-coupled transmembrane transporter activity"/>
    <property type="evidence" value="ECO:0007669"/>
    <property type="project" value="TreeGrafter"/>
</dbReference>
<gene>
    <name evidence="1" type="ORF">ETD86_16245</name>
</gene>
<accession>A0A5S4FKI5</accession>
<dbReference type="PANTHER" id="PTHR24221:SF654">
    <property type="entry name" value="ATP-BINDING CASSETTE SUB-FAMILY B MEMBER 6"/>
    <property type="match status" value="1"/>
</dbReference>
<dbReference type="Gene3D" id="3.40.50.300">
    <property type="entry name" value="P-loop containing nucleotide triphosphate hydrolases"/>
    <property type="match status" value="1"/>
</dbReference>
<evidence type="ECO:0000313" key="2">
    <source>
        <dbReference type="Proteomes" id="UP000309128"/>
    </source>
</evidence>
<keyword evidence="2" id="KW-1185">Reference proteome</keyword>